<sequence length="320" mass="36141">MLVLSTVILLQSTLALRSEYRAGSNINRQNEHNHYTPEEYAKMIDEYSATWEKLGIEVEVFDSLEELSRSYAAPWKGPGDKTVGSHSSEDTPKCTNGSCWAVRMEEVVPYFAENESSEVLLYHGGDLKANEFADGIKFHVGTDELAGPAFFTTHNLYLALYYGGKGMRSWADPSNFSDREFYRMAMEIKVQNPQACEGIVPDWKFMNEMATAFNSSLDDMIQQPCGHEKCSFVAVNWNTDGTEGSGWLPYEFRMLPDSLETCGLKISRIIMVRDDEEQTFSDFRHSDAWRGTALIFNRLYMKHDEAAKELAGGSSSSSRP</sequence>
<dbReference type="EMBL" id="CAJNDS010000269">
    <property type="protein sequence ID" value="CAE7036338.1"/>
    <property type="molecule type" value="Genomic_DNA"/>
</dbReference>
<dbReference type="AlphaFoldDB" id="A0A812IFB9"/>
<evidence type="ECO:0000313" key="3">
    <source>
        <dbReference type="Proteomes" id="UP000604046"/>
    </source>
</evidence>
<evidence type="ECO:0000256" key="1">
    <source>
        <dbReference type="SAM" id="SignalP"/>
    </source>
</evidence>
<feature type="signal peptide" evidence="1">
    <location>
        <begin position="1"/>
        <end position="15"/>
    </location>
</feature>
<dbReference type="OrthoDB" id="10477017at2759"/>
<keyword evidence="3" id="KW-1185">Reference proteome</keyword>
<feature type="chain" id="PRO_5033057933" evidence="1">
    <location>
        <begin position="16"/>
        <end position="320"/>
    </location>
</feature>
<dbReference type="Proteomes" id="UP000604046">
    <property type="component" value="Unassembled WGS sequence"/>
</dbReference>
<keyword evidence="1" id="KW-0732">Signal</keyword>
<proteinExistence type="predicted"/>
<accession>A0A812IFB9</accession>
<comment type="caution">
    <text evidence="2">The sequence shown here is derived from an EMBL/GenBank/DDBJ whole genome shotgun (WGS) entry which is preliminary data.</text>
</comment>
<organism evidence="2 3">
    <name type="scientific">Symbiodinium natans</name>
    <dbReference type="NCBI Taxonomy" id="878477"/>
    <lineage>
        <taxon>Eukaryota</taxon>
        <taxon>Sar</taxon>
        <taxon>Alveolata</taxon>
        <taxon>Dinophyceae</taxon>
        <taxon>Suessiales</taxon>
        <taxon>Symbiodiniaceae</taxon>
        <taxon>Symbiodinium</taxon>
    </lineage>
</organism>
<name>A0A812IFB9_9DINO</name>
<protein>
    <submittedName>
        <fullName evidence="2">Uncharacterized protein</fullName>
    </submittedName>
</protein>
<reference evidence="2" key="1">
    <citation type="submission" date="2021-02" db="EMBL/GenBank/DDBJ databases">
        <authorList>
            <person name="Dougan E. K."/>
            <person name="Rhodes N."/>
            <person name="Thang M."/>
            <person name="Chan C."/>
        </authorList>
    </citation>
    <scope>NUCLEOTIDE SEQUENCE</scope>
</reference>
<gene>
    <name evidence="2" type="ORF">SNAT2548_LOCUS4418</name>
</gene>
<evidence type="ECO:0000313" key="2">
    <source>
        <dbReference type="EMBL" id="CAE7036338.1"/>
    </source>
</evidence>